<dbReference type="GO" id="GO:0046872">
    <property type="term" value="F:metal ion binding"/>
    <property type="evidence" value="ECO:0007669"/>
    <property type="project" value="UniProtKB-KW"/>
</dbReference>
<comment type="similarity">
    <text evidence="1 6">Belongs to the small GTPase superfamily. Arf family.</text>
</comment>
<evidence type="ECO:0000256" key="2">
    <source>
        <dbReference type="ARBA" id="ARBA00022741"/>
    </source>
</evidence>
<dbReference type="GO" id="GO:0003924">
    <property type="term" value="F:GTPase activity"/>
    <property type="evidence" value="ECO:0007669"/>
    <property type="project" value="InterPro"/>
</dbReference>
<feature type="binding site" evidence="4">
    <location>
        <begin position="27"/>
        <end position="34"/>
    </location>
    <ligand>
        <name>GTP</name>
        <dbReference type="ChEBI" id="CHEBI:37565"/>
    </ligand>
</feature>
<dbReference type="PANTHER" id="PTHR11711">
    <property type="entry name" value="ADP RIBOSYLATION FACTOR-RELATED"/>
    <property type="match status" value="1"/>
</dbReference>
<reference evidence="7" key="1">
    <citation type="submission" date="2021-02" db="EMBL/GenBank/DDBJ databases">
        <authorList>
            <person name="Nowell W R."/>
        </authorList>
    </citation>
    <scope>NUCLEOTIDE SEQUENCE</scope>
</reference>
<sequence>MNFLWTQICTLLDKFKSEKTYRVLMLGLEQAGKTTLLYKIKLGKIVDTTPTIGFNIETIKPADNIIFDVWDGGGAKKYRPIMRYYFQNCDGFFFIVDSTDRDHFPEARDLLFNILQDEYMDPVPFVVIANKSDLSLAANSDEIIEQLNLHSISNRSWHFQSTSAVTGEGISDAMRQLAHMIRTSRKK</sequence>
<dbReference type="InterPro" id="IPR027417">
    <property type="entry name" value="P-loop_NTPase"/>
</dbReference>
<dbReference type="Gene3D" id="3.40.50.300">
    <property type="entry name" value="P-loop containing nucleotide triphosphate hydrolases"/>
    <property type="match status" value="1"/>
</dbReference>
<dbReference type="EMBL" id="CAJOAZ010010013">
    <property type="protein sequence ID" value="CAF4213684.1"/>
    <property type="molecule type" value="Genomic_DNA"/>
</dbReference>
<accession>A0A820CX07</accession>
<dbReference type="InterPro" id="IPR006689">
    <property type="entry name" value="Small_GTPase_ARF/SAR"/>
</dbReference>
<evidence type="ECO:0000256" key="1">
    <source>
        <dbReference type="ARBA" id="ARBA00010290"/>
    </source>
</evidence>
<dbReference type="PROSITE" id="PS51419">
    <property type="entry name" value="RAB"/>
    <property type="match status" value="1"/>
</dbReference>
<dbReference type="GO" id="GO:0005525">
    <property type="term" value="F:GTP binding"/>
    <property type="evidence" value="ECO:0007669"/>
    <property type="project" value="UniProtKB-KW"/>
</dbReference>
<evidence type="ECO:0000313" key="8">
    <source>
        <dbReference type="Proteomes" id="UP000663844"/>
    </source>
</evidence>
<dbReference type="SMART" id="SM00175">
    <property type="entry name" value="RAB"/>
    <property type="match status" value="1"/>
</dbReference>
<gene>
    <name evidence="7" type="ORF">OXD698_LOCUS41495</name>
</gene>
<feature type="binding site" evidence="4">
    <location>
        <position position="74"/>
    </location>
    <ligand>
        <name>GTP</name>
        <dbReference type="ChEBI" id="CHEBI:37565"/>
    </ligand>
</feature>
<dbReference type="AlphaFoldDB" id="A0A820CX07"/>
<evidence type="ECO:0000256" key="3">
    <source>
        <dbReference type="ARBA" id="ARBA00023134"/>
    </source>
</evidence>
<name>A0A820CX07_9BILA</name>
<keyword evidence="5" id="KW-0460">Magnesium</keyword>
<dbReference type="GO" id="GO:0030010">
    <property type="term" value="P:establishment of cell polarity"/>
    <property type="evidence" value="ECO:0007669"/>
    <property type="project" value="UniProtKB-ARBA"/>
</dbReference>
<evidence type="ECO:0000256" key="6">
    <source>
        <dbReference type="RuleBase" id="RU003925"/>
    </source>
</evidence>
<dbReference type="SUPFAM" id="SSF52540">
    <property type="entry name" value="P-loop containing nucleoside triphosphate hydrolases"/>
    <property type="match status" value="1"/>
</dbReference>
<feature type="binding site" evidence="5">
    <location>
        <position position="34"/>
    </location>
    <ligand>
        <name>Mg(2+)</name>
        <dbReference type="ChEBI" id="CHEBI:18420"/>
    </ligand>
</feature>
<organism evidence="7 8">
    <name type="scientific">Adineta steineri</name>
    <dbReference type="NCBI Taxonomy" id="433720"/>
    <lineage>
        <taxon>Eukaryota</taxon>
        <taxon>Metazoa</taxon>
        <taxon>Spiralia</taxon>
        <taxon>Gnathifera</taxon>
        <taxon>Rotifera</taxon>
        <taxon>Eurotatoria</taxon>
        <taxon>Bdelloidea</taxon>
        <taxon>Adinetida</taxon>
        <taxon>Adinetidae</taxon>
        <taxon>Adineta</taxon>
    </lineage>
</organism>
<dbReference type="Proteomes" id="UP000663844">
    <property type="component" value="Unassembled WGS sequence"/>
</dbReference>
<dbReference type="NCBIfam" id="TIGR00231">
    <property type="entry name" value="small_GTP"/>
    <property type="match status" value="1"/>
</dbReference>
<evidence type="ECO:0000313" key="7">
    <source>
        <dbReference type="EMBL" id="CAF4213684.1"/>
    </source>
</evidence>
<keyword evidence="5" id="KW-0479">Metal-binding</keyword>
<dbReference type="SMART" id="SM00173">
    <property type="entry name" value="RAS"/>
    <property type="match status" value="1"/>
</dbReference>
<dbReference type="CDD" id="cd00878">
    <property type="entry name" value="Arf_Arl"/>
    <property type="match status" value="1"/>
</dbReference>
<comment type="caution">
    <text evidence="7">The sequence shown here is derived from an EMBL/GenBank/DDBJ whole genome shotgun (WGS) entry which is preliminary data.</text>
</comment>
<dbReference type="SMART" id="SM00177">
    <property type="entry name" value="ARF"/>
    <property type="match status" value="1"/>
</dbReference>
<dbReference type="InterPro" id="IPR005225">
    <property type="entry name" value="Small_GTP-bd"/>
</dbReference>
<dbReference type="PROSITE" id="PS51417">
    <property type="entry name" value="ARF"/>
    <property type="match status" value="1"/>
</dbReference>
<keyword evidence="3 4" id="KW-0342">GTP-binding</keyword>
<feature type="binding site" evidence="5">
    <location>
        <position position="51"/>
    </location>
    <ligand>
        <name>Mg(2+)</name>
        <dbReference type="ChEBI" id="CHEBI:18420"/>
    </ligand>
</feature>
<dbReference type="InterPro" id="IPR024156">
    <property type="entry name" value="Small_GTPase_ARF"/>
</dbReference>
<dbReference type="Pfam" id="PF00025">
    <property type="entry name" value="Arf"/>
    <property type="match status" value="1"/>
</dbReference>
<dbReference type="FunFam" id="3.40.50.300:FF:000412">
    <property type="entry name" value="ADP-ribosylation factor 1"/>
    <property type="match status" value="1"/>
</dbReference>
<protein>
    <submittedName>
        <fullName evidence="7">Uncharacterized protein</fullName>
    </submittedName>
</protein>
<proteinExistence type="inferred from homology"/>
<evidence type="ECO:0000256" key="4">
    <source>
        <dbReference type="PIRSR" id="PIRSR606689-1"/>
    </source>
</evidence>
<dbReference type="SMART" id="SM00178">
    <property type="entry name" value="SAR"/>
    <property type="match status" value="1"/>
</dbReference>
<dbReference type="PRINTS" id="PR00328">
    <property type="entry name" value="SAR1GTPBP"/>
</dbReference>
<keyword evidence="2 4" id="KW-0547">Nucleotide-binding</keyword>
<feature type="binding site" evidence="4">
    <location>
        <begin position="130"/>
        <end position="133"/>
    </location>
    <ligand>
        <name>GTP</name>
        <dbReference type="ChEBI" id="CHEBI:37565"/>
    </ligand>
</feature>
<evidence type="ECO:0000256" key="5">
    <source>
        <dbReference type="PIRSR" id="PIRSR606689-2"/>
    </source>
</evidence>